<feature type="region of interest" description="Disordered" evidence="1">
    <location>
        <begin position="1"/>
        <end position="336"/>
    </location>
</feature>
<feature type="non-terminal residue" evidence="2">
    <location>
        <position position="1"/>
    </location>
</feature>
<organism evidence="2">
    <name type="scientific">uncultured Gemmatimonadaceae bacterium</name>
    <dbReference type="NCBI Taxonomy" id="246130"/>
    <lineage>
        <taxon>Bacteria</taxon>
        <taxon>Pseudomonadati</taxon>
        <taxon>Gemmatimonadota</taxon>
        <taxon>Gemmatimonadia</taxon>
        <taxon>Gemmatimonadales</taxon>
        <taxon>Gemmatimonadaceae</taxon>
        <taxon>environmental samples</taxon>
    </lineage>
</organism>
<feature type="compositionally biased region" description="Basic and acidic residues" evidence="1">
    <location>
        <begin position="320"/>
        <end position="336"/>
    </location>
</feature>
<dbReference type="AlphaFoldDB" id="A0A6J4KV54"/>
<feature type="compositionally biased region" description="Basic and acidic residues" evidence="1">
    <location>
        <begin position="284"/>
        <end position="308"/>
    </location>
</feature>
<feature type="compositionally biased region" description="Basic and acidic residues" evidence="1">
    <location>
        <begin position="57"/>
        <end position="66"/>
    </location>
</feature>
<proteinExistence type="predicted"/>
<feature type="compositionally biased region" description="Basic and acidic residues" evidence="1">
    <location>
        <begin position="203"/>
        <end position="214"/>
    </location>
</feature>
<feature type="compositionally biased region" description="Basic and acidic residues" evidence="1">
    <location>
        <begin position="120"/>
        <end position="130"/>
    </location>
</feature>
<feature type="non-terminal residue" evidence="2">
    <location>
        <position position="336"/>
    </location>
</feature>
<feature type="compositionally biased region" description="Basic residues" evidence="1">
    <location>
        <begin position="309"/>
        <end position="319"/>
    </location>
</feature>
<reference evidence="2" key="1">
    <citation type="submission" date="2020-02" db="EMBL/GenBank/DDBJ databases">
        <authorList>
            <person name="Meier V. D."/>
        </authorList>
    </citation>
    <scope>NUCLEOTIDE SEQUENCE</scope>
    <source>
        <strain evidence="2">AVDCRST_MAG11</strain>
    </source>
</reference>
<gene>
    <name evidence="2" type="ORF">AVDCRST_MAG11-1580</name>
</gene>
<evidence type="ECO:0000313" key="2">
    <source>
        <dbReference type="EMBL" id="CAA9312361.1"/>
    </source>
</evidence>
<sequence length="336" mass="36668">GQQHPASELDRAGRPRGARVAPRGDPEGREDQRVRQDGARRGLGPGGARGALAGGLRPDDGADRDVGAAVRAAAREPRGRVLQDGAQRGRRRAAGRHGHDQPAGGRVRADPHRARRERRGARDAAPDPRPRGRARQPASRRAHDERREPAHWGRLRFHRRPQPDDEQRALPAGDEQPAVRARRDAGVRGHGRARVQGAGPEPAAHHHPADRAADPLDGGAPRRAHPPHPPHAQPDGGHHPPERDDPRRRCGRGRRAGLDLHQRGRGAGGVAHGGDHRLRGHLRRRDERGEHHPGRRERGAVQQRERGHPGVRRAAHARRGHGDRAAVHRGGRPDGV</sequence>
<name>A0A6J4KV54_9BACT</name>
<protein>
    <submittedName>
        <fullName evidence="2">Uncharacterized protein</fullName>
    </submittedName>
</protein>
<feature type="compositionally biased region" description="Basic residues" evidence="1">
    <location>
        <begin position="131"/>
        <end position="140"/>
    </location>
</feature>
<feature type="compositionally biased region" description="Basic and acidic residues" evidence="1">
    <location>
        <begin position="22"/>
        <end position="40"/>
    </location>
</feature>
<accession>A0A6J4KV54</accession>
<feature type="compositionally biased region" description="Basic and acidic residues" evidence="1">
    <location>
        <begin position="236"/>
        <end position="248"/>
    </location>
</feature>
<dbReference type="EMBL" id="CADCTU010000353">
    <property type="protein sequence ID" value="CAA9312361.1"/>
    <property type="molecule type" value="Genomic_DNA"/>
</dbReference>
<feature type="compositionally biased region" description="Basic and acidic residues" evidence="1">
    <location>
        <begin position="141"/>
        <end position="151"/>
    </location>
</feature>
<evidence type="ECO:0000256" key="1">
    <source>
        <dbReference type="SAM" id="MobiDB-lite"/>
    </source>
</evidence>
<feature type="compositionally biased region" description="Gly residues" evidence="1">
    <location>
        <begin position="41"/>
        <end position="53"/>
    </location>
</feature>